<name>A0ABQ2UT87_9ACTN</name>
<dbReference type="Proteomes" id="UP000654471">
    <property type="component" value="Unassembled WGS sequence"/>
</dbReference>
<dbReference type="EMBL" id="BMRP01000004">
    <property type="protein sequence ID" value="GGU52666.1"/>
    <property type="molecule type" value="Genomic_DNA"/>
</dbReference>
<accession>A0ABQ2UT87</accession>
<keyword evidence="2" id="KW-1185">Reference proteome</keyword>
<evidence type="ECO:0000313" key="1">
    <source>
        <dbReference type="EMBL" id="GGU52666.1"/>
    </source>
</evidence>
<organism evidence="1 2">
    <name type="scientific">Streptomyces albospinus</name>
    <dbReference type="NCBI Taxonomy" id="285515"/>
    <lineage>
        <taxon>Bacteria</taxon>
        <taxon>Bacillati</taxon>
        <taxon>Actinomycetota</taxon>
        <taxon>Actinomycetes</taxon>
        <taxon>Kitasatosporales</taxon>
        <taxon>Streptomycetaceae</taxon>
        <taxon>Streptomyces</taxon>
    </lineage>
</organism>
<comment type="caution">
    <text evidence="1">The sequence shown here is derived from an EMBL/GenBank/DDBJ whole genome shotgun (WGS) entry which is preliminary data.</text>
</comment>
<sequence>MVRAAAGWAVAVAGAARVTVTRAVRAEAARARAVKGERDLALEPVLSPGLFTVDLQGVWGVP</sequence>
<protein>
    <submittedName>
        <fullName evidence="1">Uncharacterized protein</fullName>
    </submittedName>
</protein>
<evidence type="ECO:0000313" key="2">
    <source>
        <dbReference type="Proteomes" id="UP000654471"/>
    </source>
</evidence>
<proteinExistence type="predicted"/>
<reference evidence="2" key="1">
    <citation type="journal article" date="2019" name="Int. J. Syst. Evol. Microbiol.">
        <title>The Global Catalogue of Microorganisms (GCM) 10K type strain sequencing project: providing services to taxonomists for standard genome sequencing and annotation.</title>
        <authorList>
            <consortium name="The Broad Institute Genomics Platform"/>
            <consortium name="The Broad Institute Genome Sequencing Center for Infectious Disease"/>
            <person name="Wu L."/>
            <person name="Ma J."/>
        </authorList>
    </citation>
    <scope>NUCLEOTIDE SEQUENCE [LARGE SCALE GENOMIC DNA]</scope>
    <source>
        <strain evidence="2">JCM 3399</strain>
    </source>
</reference>
<gene>
    <name evidence="1" type="ORF">GCM10010211_16370</name>
</gene>